<organism evidence="3 4">
    <name type="scientific">Actinomycetospora flava</name>
    <dbReference type="NCBI Taxonomy" id="3129232"/>
    <lineage>
        <taxon>Bacteria</taxon>
        <taxon>Bacillati</taxon>
        <taxon>Actinomycetota</taxon>
        <taxon>Actinomycetes</taxon>
        <taxon>Pseudonocardiales</taxon>
        <taxon>Pseudonocardiaceae</taxon>
        <taxon>Actinomycetospora</taxon>
    </lineage>
</organism>
<sequence>MAAPRILATVTGSPSHARAVLPFARALAAAGHAVLVACPEELSGVFTGFEIATVMPPMSAAVAPLRPALAELAGLNRPEGMADMDTVMPLLFAGPHVADAVRALRPVAERFAPDLVLRDGTELAGLLLAEERGIPHVAAPSGGGQQMRPALLDDALRARSAELGLAPVTGADLHRHGRLDCLPPAWSFAAAGVAPAWSYRQDDEVARGDVLPAWIGELPAGRPLVLAAIGTALPMMAGREGDGPPVDPPGALRTLVDGLGALDCEAVVATGGLPVADGPPPADHVHVLDWVPQPLLLSCADLLVTHGGYNSIREAVRTGTPMVVLPQFGDQEANADRVGALGLGRRSGPDDVTATCAAVLADAAVRAEVRRAQRAMLALPPVAAAADDLAALAAPAAA</sequence>
<evidence type="ECO:0000313" key="3">
    <source>
        <dbReference type="EMBL" id="MEJ2860207.1"/>
    </source>
</evidence>
<dbReference type="Proteomes" id="UP001369736">
    <property type="component" value="Unassembled WGS sequence"/>
</dbReference>
<dbReference type="CDD" id="cd03784">
    <property type="entry name" value="GT1_Gtf-like"/>
    <property type="match status" value="1"/>
</dbReference>
<dbReference type="EMBL" id="JBBEGM010000001">
    <property type="protein sequence ID" value="MEJ2860207.1"/>
    <property type="molecule type" value="Genomic_DNA"/>
</dbReference>
<dbReference type="Pfam" id="PF06722">
    <property type="entry name" value="EryCIII-like_C"/>
    <property type="match status" value="1"/>
</dbReference>
<dbReference type="PROSITE" id="PS00375">
    <property type="entry name" value="UDPGT"/>
    <property type="match status" value="1"/>
</dbReference>
<dbReference type="InterPro" id="IPR002213">
    <property type="entry name" value="UDP_glucos_trans"/>
</dbReference>
<reference evidence="3 4" key="1">
    <citation type="submission" date="2024-03" db="EMBL/GenBank/DDBJ databases">
        <title>Actinomycetospora sp. OC33-EN07, a novel actinomycete isolated from wild orchid (Aerides multiflora).</title>
        <authorList>
            <person name="Suriyachadkun C."/>
        </authorList>
    </citation>
    <scope>NUCLEOTIDE SEQUENCE [LARGE SCALE GENOMIC DNA]</scope>
    <source>
        <strain evidence="3 4">OC33-EN07</strain>
    </source>
</reference>
<gene>
    <name evidence="3" type="ORF">WCD58_03515</name>
</gene>
<evidence type="ECO:0000259" key="2">
    <source>
        <dbReference type="Pfam" id="PF06722"/>
    </source>
</evidence>
<dbReference type="RefSeq" id="WP_337699536.1">
    <property type="nucleotide sequence ID" value="NZ_JBBEGM010000001.1"/>
</dbReference>
<dbReference type="InterPro" id="IPR010610">
    <property type="entry name" value="EryCIII-like_C"/>
</dbReference>
<keyword evidence="4" id="KW-1185">Reference proteome</keyword>
<comment type="caution">
    <text evidence="3">The sequence shown here is derived from an EMBL/GenBank/DDBJ whole genome shotgun (WGS) entry which is preliminary data.</text>
</comment>
<dbReference type="SUPFAM" id="SSF53756">
    <property type="entry name" value="UDP-Glycosyltransferase/glycogen phosphorylase"/>
    <property type="match status" value="1"/>
</dbReference>
<feature type="domain" description="Erythromycin biosynthesis protein CIII-like C-terminal" evidence="2">
    <location>
        <begin position="254"/>
        <end position="391"/>
    </location>
</feature>
<evidence type="ECO:0000313" key="4">
    <source>
        <dbReference type="Proteomes" id="UP001369736"/>
    </source>
</evidence>
<proteinExistence type="predicted"/>
<dbReference type="InterPro" id="IPR035595">
    <property type="entry name" value="UDP_glycos_trans_CS"/>
</dbReference>
<dbReference type="PANTHER" id="PTHR48050:SF13">
    <property type="entry name" value="STEROL 3-BETA-GLUCOSYLTRANSFERASE UGT80A2"/>
    <property type="match status" value="1"/>
</dbReference>
<protein>
    <submittedName>
        <fullName evidence="3">Glycosyltransferase</fullName>
    </submittedName>
</protein>
<keyword evidence="1" id="KW-0808">Transferase</keyword>
<dbReference type="Gene3D" id="3.40.50.2000">
    <property type="entry name" value="Glycogen Phosphorylase B"/>
    <property type="match status" value="2"/>
</dbReference>
<dbReference type="InterPro" id="IPR050426">
    <property type="entry name" value="Glycosyltransferase_28"/>
</dbReference>
<accession>A0ABU8LYL2</accession>
<evidence type="ECO:0000256" key="1">
    <source>
        <dbReference type="ARBA" id="ARBA00022679"/>
    </source>
</evidence>
<dbReference type="PANTHER" id="PTHR48050">
    <property type="entry name" value="STEROL 3-BETA-GLUCOSYLTRANSFERASE"/>
    <property type="match status" value="1"/>
</dbReference>
<name>A0ABU8LYL2_9PSEU</name>